<gene>
    <name evidence="6" type="ORF">SAMN06265784_11984</name>
</gene>
<organism evidence="6 7">
    <name type="scientific">Paraburkholderia susongensis</name>
    <dbReference type="NCBI Taxonomy" id="1515439"/>
    <lineage>
        <taxon>Bacteria</taxon>
        <taxon>Pseudomonadati</taxon>
        <taxon>Pseudomonadota</taxon>
        <taxon>Betaproteobacteria</taxon>
        <taxon>Burkholderiales</taxon>
        <taxon>Burkholderiaceae</taxon>
        <taxon>Paraburkholderia</taxon>
    </lineage>
</organism>
<name>A0A1X7M4M1_9BURK</name>
<keyword evidence="7" id="KW-1185">Reference proteome</keyword>
<dbReference type="STRING" id="1515439.SAMN06265784_11984"/>
<dbReference type="GO" id="GO:0005576">
    <property type="term" value="C:extracellular region"/>
    <property type="evidence" value="ECO:0007669"/>
    <property type="project" value="UniProtKB-SubCell"/>
</dbReference>
<comment type="subcellular location">
    <subcellularLocation>
        <location evidence="1">Secreted</location>
    </subcellularLocation>
</comment>
<dbReference type="Gene3D" id="4.10.220.110">
    <property type="match status" value="1"/>
</dbReference>
<evidence type="ECO:0000313" key="6">
    <source>
        <dbReference type="EMBL" id="SMG61138.1"/>
    </source>
</evidence>
<dbReference type="PANTHER" id="PTHR32305:SF15">
    <property type="entry name" value="PROTEIN RHSA-RELATED"/>
    <property type="match status" value="1"/>
</dbReference>
<dbReference type="RefSeq" id="WP_085489706.1">
    <property type="nucleotide sequence ID" value="NZ_FXAT01000019.1"/>
</dbReference>
<evidence type="ECO:0000259" key="5">
    <source>
        <dbReference type="Pfam" id="PF04717"/>
    </source>
</evidence>
<dbReference type="Pfam" id="PF04717">
    <property type="entry name" value="Phage_base_V"/>
    <property type="match status" value="1"/>
</dbReference>
<evidence type="ECO:0000313" key="7">
    <source>
        <dbReference type="Proteomes" id="UP000193228"/>
    </source>
</evidence>
<dbReference type="Pfam" id="PF05954">
    <property type="entry name" value="Phage_GPD"/>
    <property type="match status" value="1"/>
</dbReference>
<comment type="similarity">
    <text evidence="2">Belongs to the VgrG protein family.</text>
</comment>
<dbReference type="PANTHER" id="PTHR32305">
    <property type="match status" value="1"/>
</dbReference>
<evidence type="ECO:0000256" key="3">
    <source>
        <dbReference type="ARBA" id="ARBA00022525"/>
    </source>
</evidence>
<dbReference type="AlphaFoldDB" id="A0A1X7M4M1"/>
<dbReference type="NCBIfam" id="TIGR03361">
    <property type="entry name" value="VI_Rhs_Vgr"/>
    <property type="match status" value="1"/>
</dbReference>
<protein>
    <submittedName>
        <fullName evidence="6">Type VI secretion system secreted protein VgrG</fullName>
    </submittedName>
</protein>
<feature type="region of interest" description="Disordered" evidence="4">
    <location>
        <begin position="541"/>
        <end position="563"/>
    </location>
</feature>
<feature type="compositionally biased region" description="Low complexity" evidence="4">
    <location>
        <begin position="542"/>
        <end position="560"/>
    </location>
</feature>
<keyword evidence="3" id="KW-0964">Secreted</keyword>
<proteinExistence type="inferred from homology"/>
<dbReference type="SUPFAM" id="SSF69279">
    <property type="entry name" value="Phage tail proteins"/>
    <property type="match status" value="2"/>
</dbReference>
<reference evidence="7" key="1">
    <citation type="submission" date="2017-04" db="EMBL/GenBank/DDBJ databases">
        <authorList>
            <person name="Varghese N."/>
            <person name="Submissions S."/>
        </authorList>
    </citation>
    <scope>NUCLEOTIDE SEQUENCE [LARGE SCALE GENOMIC DNA]</scope>
    <source>
        <strain evidence="7">LMG 29540</strain>
    </source>
</reference>
<sequence>MQQITLHAPALPADVSVLMFRAHESLAEVPTYTLEIACAIPSLDLNTVLGSPTSVTIDMGQGGLRYFSAYAFSVHDNGELDNRFVYQLTLKSWMSFLEIHWDSHIFQKMTVPEIVEEIFTENGFTDYRFELNNSYPPREYCVQYGENCLHFVMRLLQQEGLYLGIEHDAQKHTIVISDAQTFPTQVAPYDVLEFLPDSEEMRAIDGRQGIQRLHRVRRSRADKIVLRDFDYLAPSTPLQASAAYEDNAGTRGQFEVFGYAAGYDTVEHGELLARIQLDAAQGNGRHVRGDANAQGMNVGCAFTLTGHPNAMLNQRYYLIDTTLSWWQQAPTSSSVGSNFSAHYVALPDGQAFRPVQTLHKPSISGIQSATVVGPVGSEVHTDALGRIRVHFHWDRYHSTEEDSSCWLRVAKAAHGKGWGFVAIPRVGQEVLVSYLDGDIDRPLAVGIVYNGDNPLPYNLPNDIRYSGMVSRSLQNCLASAASQITFDDNRGYERLMMHAERDLQSTSERNTSVAVGNHASISVARILTIVAGSAITTDALPASSSGDASAATSDASADASRPTVDVNAIKSSANGIKNSATGIKNSADGVKNSVTGVSDSAISVNDSVTGIKNSLTGLSNSVTGINKSLTGLSSSSRGLSASVTGETTSLYGATVTLTGIRISFTALSVNVTGISASFTGSSVSMTGSSVNFTGVKSDFRGISSTFTGISVIATGISMSITGQSTSFTGVSTSLTGMSTSVIGVKASMTGISASMTGTSLSMTGSSVSMAGISLTIVGQQTKVTGQETSVTGMSTTITDNNASVTGVLESTTLLSVSQTNMSQATTNTSTSTTGMSISVKNESNVTIGREEKQRSTQVEITNFEEKNVGTELVNINFRFIRIAAQLDLRKLKMRM</sequence>
<dbReference type="InterPro" id="IPR050708">
    <property type="entry name" value="T6SS_VgrG/RHS"/>
</dbReference>
<dbReference type="OrthoDB" id="1907165at2"/>
<dbReference type="Gene3D" id="2.30.110.50">
    <property type="match status" value="1"/>
</dbReference>
<dbReference type="InterPro" id="IPR017847">
    <property type="entry name" value="T6SS_RhsGE_Vgr_subset"/>
</dbReference>
<dbReference type="Gene3D" id="3.55.50.10">
    <property type="entry name" value="Baseplate protein-like domains"/>
    <property type="match status" value="1"/>
</dbReference>
<evidence type="ECO:0000256" key="1">
    <source>
        <dbReference type="ARBA" id="ARBA00004613"/>
    </source>
</evidence>
<feature type="domain" description="Gp5/Type VI secretion system Vgr protein OB-fold" evidence="5">
    <location>
        <begin position="373"/>
        <end position="449"/>
    </location>
</feature>
<evidence type="ECO:0000256" key="2">
    <source>
        <dbReference type="ARBA" id="ARBA00005558"/>
    </source>
</evidence>
<dbReference type="InterPro" id="IPR006533">
    <property type="entry name" value="T6SS_Vgr_RhsGE"/>
</dbReference>
<accession>A0A1X7M4M1</accession>
<dbReference type="SUPFAM" id="SSF69349">
    <property type="entry name" value="Phage fibre proteins"/>
    <property type="match status" value="1"/>
</dbReference>
<dbReference type="Proteomes" id="UP000193228">
    <property type="component" value="Unassembled WGS sequence"/>
</dbReference>
<dbReference type="Gene3D" id="2.40.50.230">
    <property type="entry name" value="Gp5 N-terminal domain"/>
    <property type="match status" value="1"/>
</dbReference>
<evidence type="ECO:0000256" key="4">
    <source>
        <dbReference type="SAM" id="MobiDB-lite"/>
    </source>
</evidence>
<dbReference type="InterPro" id="IPR037026">
    <property type="entry name" value="Vgr_OB-fold_dom_sf"/>
</dbReference>
<dbReference type="NCBIfam" id="TIGR01646">
    <property type="entry name" value="vgr_GE"/>
    <property type="match status" value="1"/>
</dbReference>
<dbReference type="SUPFAM" id="SSF69255">
    <property type="entry name" value="gp5 N-terminal domain-like"/>
    <property type="match status" value="1"/>
</dbReference>
<dbReference type="EMBL" id="FXAT01000019">
    <property type="protein sequence ID" value="SMG61138.1"/>
    <property type="molecule type" value="Genomic_DNA"/>
</dbReference>
<dbReference type="InterPro" id="IPR006531">
    <property type="entry name" value="Gp5/Vgr_OB"/>
</dbReference>